<organism evidence="1 2">
    <name type="scientific">Adineta ricciae</name>
    <name type="common">Rotifer</name>
    <dbReference type="NCBI Taxonomy" id="249248"/>
    <lineage>
        <taxon>Eukaryota</taxon>
        <taxon>Metazoa</taxon>
        <taxon>Spiralia</taxon>
        <taxon>Gnathifera</taxon>
        <taxon>Rotifera</taxon>
        <taxon>Eurotatoria</taxon>
        <taxon>Bdelloidea</taxon>
        <taxon>Adinetida</taxon>
        <taxon>Adinetidae</taxon>
        <taxon>Adineta</taxon>
    </lineage>
</organism>
<evidence type="ECO:0000313" key="2">
    <source>
        <dbReference type="Proteomes" id="UP000663828"/>
    </source>
</evidence>
<dbReference type="EMBL" id="CAJNOR010005155">
    <property type="protein sequence ID" value="CAF1548517.1"/>
    <property type="molecule type" value="Genomic_DNA"/>
</dbReference>
<protein>
    <recommendedName>
        <fullName evidence="3">Apple domain-containing protein</fullName>
    </recommendedName>
</protein>
<evidence type="ECO:0000313" key="1">
    <source>
        <dbReference type="EMBL" id="CAF1548517.1"/>
    </source>
</evidence>
<proteinExistence type="predicted"/>
<gene>
    <name evidence="1" type="ORF">XAT740_LOCUS42707</name>
</gene>
<evidence type="ECO:0008006" key="3">
    <source>
        <dbReference type="Google" id="ProtNLM"/>
    </source>
</evidence>
<accession>A0A815WZY4</accession>
<name>A0A815WZY4_ADIRI</name>
<sequence>MISTTSKLTTTTDACSIFIRKSQWDYMFNDIEDAIISTNTADECCLYCVTINNCQASTFNVVYYRCIPKTSIGTGGNYDVQGETGYRPILSTTMQN</sequence>
<dbReference type="AlphaFoldDB" id="A0A815WZY4"/>
<dbReference type="Proteomes" id="UP000663828">
    <property type="component" value="Unassembled WGS sequence"/>
</dbReference>
<reference evidence="1" key="1">
    <citation type="submission" date="2021-02" db="EMBL/GenBank/DDBJ databases">
        <authorList>
            <person name="Nowell W R."/>
        </authorList>
    </citation>
    <scope>NUCLEOTIDE SEQUENCE</scope>
</reference>
<comment type="caution">
    <text evidence="1">The sequence shown here is derived from an EMBL/GenBank/DDBJ whole genome shotgun (WGS) entry which is preliminary data.</text>
</comment>
<keyword evidence="2" id="KW-1185">Reference proteome</keyword>